<gene>
    <name evidence="1" type="ORF">B296_00009924</name>
</gene>
<dbReference type="Proteomes" id="UP000287651">
    <property type="component" value="Unassembled WGS sequence"/>
</dbReference>
<comment type="caution">
    <text evidence="1">The sequence shown here is derived from an EMBL/GenBank/DDBJ whole genome shotgun (WGS) entry which is preliminary data.</text>
</comment>
<evidence type="ECO:0000313" key="2">
    <source>
        <dbReference type="Proteomes" id="UP000287651"/>
    </source>
</evidence>
<organism evidence="1 2">
    <name type="scientific">Ensete ventricosum</name>
    <name type="common">Abyssinian banana</name>
    <name type="synonym">Musa ensete</name>
    <dbReference type="NCBI Taxonomy" id="4639"/>
    <lineage>
        <taxon>Eukaryota</taxon>
        <taxon>Viridiplantae</taxon>
        <taxon>Streptophyta</taxon>
        <taxon>Embryophyta</taxon>
        <taxon>Tracheophyta</taxon>
        <taxon>Spermatophyta</taxon>
        <taxon>Magnoliopsida</taxon>
        <taxon>Liliopsida</taxon>
        <taxon>Zingiberales</taxon>
        <taxon>Musaceae</taxon>
        <taxon>Ensete</taxon>
    </lineage>
</organism>
<protein>
    <submittedName>
        <fullName evidence="1">Uncharacterized protein</fullName>
    </submittedName>
</protein>
<dbReference type="AlphaFoldDB" id="A0A426Y275"/>
<sequence length="84" mass="9649">MRSRMSTVSQKNVIVINFAQSLVSIGFSHTVSELQNTGHSQRISPWEVIQAQFCKKYDGHKLCLKSCTKLSFDRFFMHRLGISK</sequence>
<reference evidence="1 2" key="1">
    <citation type="journal article" date="2014" name="Agronomy (Basel)">
        <title>A Draft Genome Sequence for Ensete ventricosum, the Drought-Tolerant Tree Against Hunger.</title>
        <authorList>
            <person name="Harrison J."/>
            <person name="Moore K.A."/>
            <person name="Paszkiewicz K."/>
            <person name="Jones T."/>
            <person name="Grant M."/>
            <person name="Ambacheew D."/>
            <person name="Muzemil S."/>
            <person name="Studholme D.J."/>
        </authorList>
    </citation>
    <scope>NUCLEOTIDE SEQUENCE [LARGE SCALE GENOMIC DNA]</scope>
</reference>
<evidence type="ECO:0000313" key="1">
    <source>
        <dbReference type="EMBL" id="RRT45873.1"/>
    </source>
</evidence>
<proteinExistence type="predicted"/>
<dbReference type="EMBL" id="AMZH03015546">
    <property type="protein sequence ID" value="RRT45873.1"/>
    <property type="molecule type" value="Genomic_DNA"/>
</dbReference>
<accession>A0A426Y275</accession>
<name>A0A426Y275_ENSVE</name>